<sequence length="157" mass="17869">MRTRKHLKSFDSDEILLDGEEARTVLYFIFTDAEKNLIDRLEMDEKARGYAQGLLVEAIDASYSIGYLEKLFRSAANPTKGAVKLLKSFAKKASKQWFKHASASDLQNVRVYQFVVDHLATQFKSELRILLASERELKTSAFFAYTVPRQGLIKVVG</sequence>
<reference evidence="1 2" key="1">
    <citation type="submission" date="2017-08" db="EMBL/GenBank/DDBJ databases">
        <title>Halovibrio sewagensis sp. nov., isolated from wastewater of high salinity.</title>
        <authorList>
            <person name="Dong X."/>
            <person name="Zhang G."/>
        </authorList>
    </citation>
    <scope>NUCLEOTIDE SEQUENCE [LARGE SCALE GENOMIC DNA]</scope>
    <source>
        <strain evidence="1 2">YL5-2</strain>
    </source>
</reference>
<dbReference type="RefSeq" id="WP_095616318.1">
    <property type="nucleotide sequence ID" value="NZ_NSKD01000001.1"/>
</dbReference>
<dbReference type="EMBL" id="NSKD01000001">
    <property type="protein sequence ID" value="PAU82223.1"/>
    <property type="molecule type" value="Genomic_DNA"/>
</dbReference>
<accession>A0A2A2FCE2</accession>
<evidence type="ECO:0000313" key="2">
    <source>
        <dbReference type="Proteomes" id="UP000218896"/>
    </source>
</evidence>
<name>A0A2A2FCE2_9GAMM</name>
<gene>
    <name evidence="1" type="ORF">CK501_03515</name>
</gene>
<dbReference type="OrthoDB" id="6198844at2"/>
<comment type="caution">
    <text evidence="1">The sequence shown here is derived from an EMBL/GenBank/DDBJ whole genome shotgun (WGS) entry which is preliminary data.</text>
</comment>
<protein>
    <submittedName>
        <fullName evidence="1">Uncharacterized protein</fullName>
    </submittedName>
</protein>
<proteinExistence type="predicted"/>
<dbReference type="Proteomes" id="UP000218896">
    <property type="component" value="Unassembled WGS sequence"/>
</dbReference>
<organism evidence="1 2">
    <name type="scientific">Halovibrio salipaludis</name>
    <dbReference type="NCBI Taxonomy" id="2032626"/>
    <lineage>
        <taxon>Bacteria</taxon>
        <taxon>Pseudomonadati</taxon>
        <taxon>Pseudomonadota</taxon>
        <taxon>Gammaproteobacteria</taxon>
        <taxon>Oceanospirillales</taxon>
        <taxon>Halomonadaceae</taxon>
        <taxon>Halovibrio</taxon>
    </lineage>
</organism>
<evidence type="ECO:0000313" key="1">
    <source>
        <dbReference type="EMBL" id="PAU82223.1"/>
    </source>
</evidence>
<dbReference type="AlphaFoldDB" id="A0A2A2FCE2"/>
<keyword evidence="2" id="KW-1185">Reference proteome</keyword>